<dbReference type="AlphaFoldDB" id="A0A6J7C514"/>
<keyword evidence="3" id="KW-0697">Rotamase</keyword>
<gene>
    <name evidence="8" type="ORF">UFOPK2656_01596</name>
    <name evidence="9" type="ORF">UFOPK3099_00821</name>
    <name evidence="10" type="ORF">UFOPK3267_02712</name>
    <name evidence="11" type="ORF">UFOPK3651_01082</name>
    <name evidence="12" type="ORF">UFOPK3931_02667</name>
    <name evidence="7" type="ORF">UFOPK4189_01217</name>
</gene>
<dbReference type="PANTHER" id="PTHR43811:SF19">
    <property type="entry name" value="39 KDA FK506-BINDING NUCLEAR PROTEIN"/>
    <property type="match status" value="1"/>
</dbReference>
<evidence type="ECO:0000256" key="5">
    <source>
        <dbReference type="SAM" id="MobiDB-lite"/>
    </source>
</evidence>
<dbReference type="PANTHER" id="PTHR43811">
    <property type="entry name" value="FKBP-TYPE PEPTIDYL-PROLYL CIS-TRANS ISOMERASE FKPA"/>
    <property type="match status" value="1"/>
</dbReference>
<dbReference type="EMBL" id="CAFBOL010000098">
    <property type="protein sequence ID" value="CAB5008398.1"/>
    <property type="molecule type" value="Genomic_DNA"/>
</dbReference>
<evidence type="ECO:0000313" key="8">
    <source>
        <dbReference type="EMBL" id="CAB4723848.1"/>
    </source>
</evidence>
<sequence length="317" mass="32198">MAYADSVLRMRRLGPAVLCLSLLVAAAACADSKSGSSPITGVPDTAASLPDTADSVPGSADTTPVSIVDKPTVSLPKVLPTTLVITDLSPGTGPKAAVGDTVVVHYIGVLSASGEEFDSNFDSATGFDVQLGSNRVIQGWEQGLLGAQQGGRRQLDIPASLAYGDSPPSGSPIQAGDALTFVVDVIVVLPTSKATDDPGVTLKAAKNVGTMVSTELIEGTGAGVQDGQTVALRIVSYRADTGALLASSWGEPPLTFVFSATTDVYPGLVEAVRGMKVGGRRQAQVPFASVFNGAGSTNLGLPASVDLVVVLDLVTVY</sequence>
<reference evidence="10" key="1">
    <citation type="submission" date="2020-05" db="EMBL/GenBank/DDBJ databases">
        <authorList>
            <person name="Chiriac C."/>
            <person name="Salcher M."/>
            <person name="Ghai R."/>
            <person name="Kavagutti S V."/>
        </authorList>
    </citation>
    <scope>NUCLEOTIDE SEQUENCE</scope>
</reference>
<dbReference type="InterPro" id="IPR001179">
    <property type="entry name" value="PPIase_FKBP_dom"/>
</dbReference>
<dbReference type="EC" id="5.2.1.8" evidence="2"/>
<dbReference type="EMBL" id="CAFAAV010000047">
    <property type="protein sequence ID" value="CAB4812275.1"/>
    <property type="molecule type" value="Genomic_DNA"/>
</dbReference>
<evidence type="ECO:0000259" key="6">
    <source>
        <dbReference type="PROSITE" id="PS50059"/>
    </source>
</evidence>
<dbReference type="PROSITE" id="PS50059">
    <property type="entry name" value="FKBP_PPIASE"/>
    <property type="match status" value="2"/>
</dbReference>
<evidence type="ECO:0000256" key="2">
    <source>
        <dbReference type="ARBA" id="ARBA00013194"/>
    </source>
</evidence>
<dbReference type="EMBL" id="CAESGF010000005">
    <property type="protein sequence ID" value="CAB4363438.1"/>
    <property type="molecule type" value="Genomic_DNA"/>
</dbReference>
<organism evidence="10">
    <name type="scientific">freshwater metagenome</name>
    <dbReference type="NCBI Taxonomy" id="449393"/>
    <lineage>
        <taxon>unclassified sequences</taxon>
        <taxon>metagenomes</taxon>
        <taxon>ecological metagenomes</taxon>
    </lineage>
</organism>
<dbReference type="InterPro" id="IPR046357">
    <property type="entry name" value="PPIase_dom_sf"/>
</dbReference>
<keyword evidence="4" id="KW-0413">Isomerase</keyword>
<feature type="region of interest" description="Disordered" evidence="5">
    <location>
        <begin position="32"/>
        <end position="64"/>
    </location>
</feature>
<dbReference type="EMBL" id="CAFBIY010000212">
    <property type="protein sequence ID" value="CAB4853187.1"/>
    <property type="molecule type" value="Genomic_DNA"/>
</dbReference>
<comment type="catalytic activity">
    <reaction evidence="1">
        <text>[protein]-peptidylproline (omega=180) = [protein]-peptidylproline (omega=0)</text>
        <dbReference type="Rhea" id="RHEA:16237"/>
        <dbReference type="Rhea" id="RHEA-COMP:10747"/>
        <dbReference type="Rhea" id="RHEA-COMP:10748"/>
        <dbReference type="ChEBI" id="CHEBI:83833"/>
        <dbReference type="ChEBI" id="CHEBI:83834"/>
        <dbReference type="EC" id="5.2.1.8"/>
    </reaction>
</comment>
<dbReference type="SUPFAM" id="SSF54534">
    <property type="entry name" value="FKBP-like"/>
    <property type="match status" value="2"/>
</dbReference>
<evidence type="ECO:0000256" key="4">
    <source>
        <dbReference type="ARBA" id="ARBA00023235"/>
    </source>
</evidence>
<dbReference type="GO" id="GO:0003755">
    <property type="term" value="F:peptidyl-prolyl cis-trans isomerase activity"/>
    <property type="evidence" value="ECO:0007669"/>
    <property type="project" value="UniProtKB-KW"/>
</dbReference>
<name>A0A6J7C514_9ZZZZ</name>
<evidence type="ECO:0000313" key="10">
    <source>
        <dbReference type="EMBL" id="CAB4853187.1"/>
    </source>
</evidence>
<dbReference type="Gene3D" id="3.10.50.40">
    <property type="match status" value="2"/>
</dbReference>
<feature type="domain" description="PPIase FKBP-type" evidence="6">
    <location>
        <begin position="227"/>
        <end position="317"/>
    </location>
</feature>
<feature type="domain" description="PPIase FKBP-type" evidence="6">
    <location>
        <begin position="99"/>
        <end position="189"/>
    </location>
</feature>
<evidence type="ECO:0000256" key="1">
    <source>
        <dbReference type="ARBA" id="ARBA00000971"/>
    </source>
</evidence>
<dbReference type="EMBL" id="CAFBMT010000005">
    <property type="protein sequence ID" value="CAB4924624.1"/>
    <property type="molecule type" value="Genomic_DNA"/>
</dbReference>
<dbReference type="EMBL" id="CAEZYF010000008">
    <property type="protein sequence ID" value="CAB4723848.1"/>
    <property type="molecule type" value="Genomic_DNA"/>
</dbReference>
<evidence type="ECO:0000313" key="12">
    <source>
        <dbReference type="EMBL" id="CAB5008398.1"/>
    </source>
</evidence>
<proteinExistence type="predicted"/>
<evidence type="ECO:0000313" key="7">
    <source>
        <dbReference type="EMBL" id="CAB4363438.1"/>
    </source>
</evidence>
<protein>
    <recommendedName>
        <fullName evidence="2">peptidylprolyl isomerase</fullName>
        <ecNumber evidence="2">5.2.1.8</ecNumber>
    </recommendedName>
</protein>
<evidence type="ECO:0000313" key="11">
    <source>
        <dbReference type="EMBL" id="CAB4924624.1"/>
    </source>
</evidence>
<evidence type="ECO:0000313" key="9">
    <source>
        <dbReference type="EMBL" id="CAB4812275.1"/>
    </source>
</evidence>
<dbReference type="Pfam" id="PF00254">
    <property type="entry name" value="FKBP_C"/>
    <property type="match status" value="2"/>
</dbReference>
<accession>A0A6J7C514</accession>
<evidence type="ECO:0000256" key="3">
    <source>
        <dbReference type="ARBA" id="ARBA00023110"/>
    </source>
</evidence>